<dbReference type="Pfam" id="PF24542">
    <property type="entry name" value="Ig_TPPC8_C"/>
    <property type="match status" value="1"/>
</dbReference>
<evidence type="ECO:0000256" key="1">
    <source>
        <dbReference type="SAM" id="MobiDB-lite"/>
    </source>
</evidence>
<evidence type="ECO:0000313" key="5">
    <source>
        <dbReference type="EMBL" id="GJJ77020.1"/>
    </source>
</evidence>
<proteinExistence type="predicted"/>
<dbReference type="Pfam" id="PF24544">
    <property type="entry name" value="Ig_TPPC8_2nd"/>
    <property type="match status" value="1"/>
</dbReference>
<evidence type="ECO:0000259" key="3">
    <source>
        <dbReference type="Pfam" id="PF24544"/>
    </source>
</evidence>
<dbReference type="InterPro" id="IPR024420">
    <property type="entry name" value="TRAPP_III_complex_Trs85"/>
</dbReference>
<keyword evidence="6" id="KW-1185">Reference proteome</keyword>
<feature type="domain" description="TPPC8 first Ig-like" evidence="4">
    <location>
        <begin position="746"/>
        <end position="913"/>
    </location>
</feature>
<organism evidence="5 6">
    <name type="scientific">Entomortierella parvispora</name>
    <dbReference type="NCBI Taxonomy" id="205924"/>
    <lineage>
        <taxon>Eukaryota</taxon>
        <taxon>Fungi</taxon>
        <taxon>Fungi incertae sedis</taxon>
        <taxon>Mucoromycota</taxon>
        <taxon>Mortierellomycotina</taxon>
        <taxon>Mortierellomycetes</taxon>
        <taxon>Mortierellales</taxon>
        <taxon>Mortierellaceae</taxon>
        <taxon>Entomortierella</taxon>
    </lineage>
</organism>
<feature type="compositionally biased region" description="Acidic residues" evidence="1">
    <location>
        <begin position="1458"/>
        <end position="1468"/>
    </location>
</feature>
<dbReference type="EMBL" id="BQFW01000013">
    <property type="protein sequence ID" value="GJJ77020.1"/>
    <property type="molecule type" value="Genomic_DNA"/>
</dbReference>
<reference evidence="5" key="2">
    <citation type="journal article" date="2022" name="Microbiol. Resour. Announc.">
        <title>Whole-Genome Sequence of Entomortierella parvispora E1425, a Mucoromycotan Fungus Associated with Burkholderiaceae-Related Endosymbiotic Bacteria.</title>
        <authorList>
            <person name="Herlambang A."/>
            <person name="Guo Y."/>
            <person name="Takashima Y."/>
            <person name="Narisawa K."/>
            <person name="Ohta H."/>
            <person name="Nishizawa T."/>
        </authorList>
    </citation>
    <scope>NUCLEOTIDE SEQUENCE</scope>
    <source>
        <strain evidence="5">E1425</strain>
    </source>
</reference>
<gene>
    <name evidence="5" type="ORF">EMPS_09379</name>
</gene>
<feature type="domain" description="TPPC8 second Ig-like" evidence="3">
    <location>
        <begin position="915"/>
        <end position="1032"/>
    </location>
</feature>
<dbReference type="GO" id="GO:1990072">
    <property type="term" value="C:TRAPPIII protein complex"/>
    <property type="evidence" value="ECO:0007669"/>
    <property type="project" value="TreeGrafter"/>
</dbReference>
<dbReference type="Pfam" id="PF24545">
    <property type="entry name" value="Ig_TPPC8_1st"/>
    <property type="match status" value="1"/>
</dbReference>
<dbReference type="Pfam" id="PF12739">
    <property type="entry name" value="TRAPPC-Trs85"/>
    <property type="match status" value="1"/>
</dbReference>
<dbReference type="PANTHER" id="PTHR12975">
    <property type="entry name" value="TRANSPORT PROTEIN TRAPP"/>
    <property type="match status" value="1"/>
</dbReference>
<dbReference type="InterPro" id="IPR058541">
    <property type="entry name" value="Ig_TPPC8_1st"/>
</dbReference>
<protein>
    <submittedName>
        <fullName evidence="5">Trafficking protein particle complex subunit 8</fullName>
    </submittedName>
</protein>
<name>A0A9P3M0J0_9FUNG</name>
<feature type="region of interest" description="Disordered" evidence="1">
    <location>
        <begin position="1438"/>
        <end position="1489"/>
    </location>
</feature>
<feature type="domain" description="TPPC8 C-terminal Ig-like" evidence="2">
    <location>
        <begin position="1305"/>
        <end position="1430"/>
    </location>
</feature>
<accession>A0A9P3M0J0</accession>
<dbReference type="Proteomes" id="UP000827284">
    <property type="component" value="Unassembled WGS sequence"/>
</dbReference>
<feature type="compositionally biased region" description="Polar residues" evidence="1">
    <location>
        <begin position="1470"/>
        <end position="1482"/>
    </location>
</feature>
<sequence>MASFHMRGRDFSARELVSRTMSPRIAVVPSQGVTELCQLNNIPSLVDLLKPFAEQMEGRVTVHGSSMGLPSSIDNFTMRFVELDHFEEPDPRTADRWLADVVRAEAQGYEDRYKIQDASQVTTEYLNAPPERVYPWYARYRDLFFMTGGVSDHETFEHPVACIIAVSSLSLDPISEIHQLNNMSTPPIVFEKAYMDPTLLKYYVLVHDCSRGNLDSALEQLDKMRRTFGLHCNILKINSVDPEKLTLPKNRNAHHWIKSVAQSRLLAMGHAAKDPSANRSSLSSISSATQPGTVSDLLNQRSSTSSPVYSGNNSPTFASNPVFAQLGNDDEDGTFDHEPLVLPPSENNSLVLDLLLHPEKTAEDYGCYMSSEDITGISTFLREMLSQSIIPHMERNIMTWNEQVAASRKGIAGRFRRYFGTGSKNPATSIQQSPTAGSNGSVIYPHASPEAQMRKLADWAFMLRDYKFASSVYETVKKDFASDKAWKYYGGAQEMIGLCLLMAPQPLGSKNDVDHYFESAVNSYIHKAKSPFFGTRATLLCYELCKQRNLYKDAPNTLTRMTGESSDLRNGLFLEQAAHCYLKQSRPSIRKYAFHMIMAGHRFNKADQKEHAYRCYMAASLVYDSKGWELVDDHISCALGRQSYQLGKSEEVLDHYKKLLRESRQSPQQQAVYMKEFLSVYRDYTNKIEADPLRETFPDFPLPIVLGSTARIVLSTSQSVNESGEGWAELESVSQGTLSSRGQRVISAVGEHVLATVNIKNPLQIPVILTDIVLGCEHSTSTTSFTVPVDAAEEAHLRLYDQQNPDFEGKVSFTAFDCDRIDRVILEPGQIRTLTFEILPKQEGQIKVMGLHCNVEGQVHAYKDIIKKGKRLNTTKDQMMSVMHEEDKSLDILVAPEMPLLDVEFHSSPEMLLSGEVCELSLEIKNRGKKGLKNLTVRMSHPSFFCIGEKKDKGDLGIYNQGEGDSAMESIEVDNSLQATASQRILDTVLAPGASIKIPCWLRGDKIGKHNFLFVFSYESEQGGTAMGVRTLRHTVTAQVLPSLKINAFTRPSTKGLNEFILGIETENLQTVPNFEFLQISSMSASWVIESVQKSDDSEDYRSIAPRQTVFTYYRIRQRESPNPPALTPERFMSKALEKLVIGQEKLKDVPPPLTLQACHLSTTNSHIEVSSPALQHFSRASRVGWRQGTLTTQFSSIPASVDRRNLFSVYGSNDIDLALFWNIPKLNRRGHHYIIGINLGVQMNPFQPIDPLDDLNGDGEETETARRALYEQTMRDQAALVHALTMNPHFNDGSPAKIAMFSDDVVHHDFSQSRMCQTPVRIVIKNCSWNKHVEYTLEMLSYKEALSVQKTDNAGIPQGRPSLTTSVSSLSIAQLEASNPHTNAHPFFWSGPTFSTGYLEPLQEVEIVLIACFTQPGVYDINRWRLAVQVVKAQRRRTKRGKKSTAMLIDLGNTTASEEEEDEEDQEGPVQSGSHGSTSRSVGKGFMQMPNLAHYIQVSKSTEEAK</sequence>
<evidence type="ECO:0000259" key="4">
    <source>
        <dbReference type="Pfam" id="PF24545"/>
    </source>
</evidence>
<feature type="compositionally biased region" description="Polar residues" evidence="1">
    <location>
        <begin position="288"/>
        <end position="319"/>
    </location>
</feature>
<evidence type="ECO:0000313" key="6">
    <source>
        <dbReference type="Proteomes" id="UP000827284"/>
    </source>
</evidence>
<dbReference type="OrthoDB" id="203724at2759"/>
<feature type="region of interest" description="Disordered" evidence="1">
    <location>
        <begin position="271"/>
        <end position="339"/>
    </location>
</feature>
<dbReference type="InterPro" id="IPR058538">
    <property type="entry name" value="Ig_TPPC8_2nd"/>
</dbReference>
<feature type="compositionally biased region" description="Low complexity" evidence="1">
    <location>
        <begin position="277"/>
        <end position="287"/>
    </location>
</feature>
<dbReference type="PANTHER" id="PTHR12975:SF6">
    <property type="entry name" value="TRAFFICKING PROTEIN PARTICLE COMPLEX SUBUNIT 8"/>
    <property type="match status" value="1"/>
</dbReference>
<evidence type="ECO:0000259" key="2">
    <source>
        <dbReference type="Pfam" id="PF24542"/>
    </source>
</evidence>
<reference evidence="5" key="1">
    <citation type="submission" date="2021-11" db="EMBL/GenBank/DDBJ databases">
        <authorList>
            <person name="Herlambang A."/>
            <person name="Guo Y."/>
            <person name="Takashima Y."/>
            <person name="Nishizawa T."/>
        </authorList>
    </citation>
    <scope>NUCLEOTIDE SEQUENCE</scope>
    <source>
        <strain evidence="5">E1425</strain>
    </source>
</reference>
<comment type="caution">
    <text evidence="5">The sequence shown here is derived from an EMBL/GenBank/DDBJ whole genome shotgun (WGS) entry which is preliminary data.</text>
</comment>
<dbReference type="InterPro" id="IPR057651">
    <property type="entry name" value="Ig_TPPC8_C"/>
</dbReference>